<dbReference type="AlphaFoldDB" id="A0A9D2CAN5"/>
<evidence type="ECO:0000313" key="3">
    <source>
        <dbReference type="Proteomes" id="UP000824005"/>
    </source>
</evidence>
<proteinExistence type="inferred from homology"/>
<dbReference type="Pfam" id="PF03780">
    <property type="entry name" value="Asp23"/>
    <property type="match status" value="1"/>
</dbReference>
<dbReference type="Proteomes" id="UP000824005">
    <property type="component" value="Unassembled WGS sequence"/>
</dbReference>
<name>A0A9D2CAN5_9MICO</name>
<accession>A0A9D2CAN5</accession>
<sequence length="206" mass="22650">MNDNHTPRGEHERVLQEDLDGHTIEELTDYLESGRNPVNPSIEDSPACQRALEGLARLHTLTSTAIEEEARSEPDVEEHWLRDVVSSIVAESRVGRRIPISDPDPSADLGITEGAVRGLVRGAEEAVPGVIVGKCRFLGAVEEPGAEIRVSLEVSVLYGLSMQHLVTALRREVATRIEQHTELQLEAVDIRVSDVVTRAAKGEERQ</sequence>
<gene>
    <name evidence="2" type="ORF">H9830_12515</name>
</gene>
<evidence type="ECO:0000256" key="1">
    <source>
        <dbReference type="ARBA" id="ARBA00005721"/>
    </source>
</evidence>
<reference evidence="2" key="2">
    <citation type="submission" date="2021-04" db="EMBL/GenBank/DDBJ databases">
        <authorList>
            <person name="Gilroy R."/>
        </authorList>
    </citation>
    <scope>NUCLEOTIDE SEQUENCE</scope>
    <source>
        <strain evidence="2">ChiGjej1B1-98</strain>
    </source>
</reference>
<dbReference type="InterPro" id="IPR005531">
    <property type="entry name" value="Asp23"/>
</dbReference>
<evidence type="ECO:0000313" key="2">
    <source>
        <dbReference type="EMBL" id="HIY67084.1"/>
    </source>
</evidence>
<comment type="similarity">
    <text evidence="1">Belongs to the asp23 family.</text>
</comment>
<dbReference type="EMBL" id="DXDC01000378">
    <property type="protein sequence ID" value="HIY67084.1"/>
    <property type="molecule type" value="Genomic_DNA"/>
</dbReference>
<protein>
    <submittedName>
        <fullName evidence="2">Asp23/Gls24 family envelope stress response protein</fullName>
    </submittedName>
</protein>
<reference evidence="2" key="1">
    <citation type="journal article" date="2021" name="PeerJ">
        <title>Extensive microbial diversity within the chicken gut microbiome revealed by metagenomics and culture.</title>
        <authorList>
            <person name="Gilroy R."/>
            <person name="Ravi A."/>
            <person name="Getino M."/>
            <person name="Pursley I."/>
            <person name="Horton D.L."/>
            <person name="Alikhan N.F."/>
            <person name="Baker D."/>
            <person name="Gharbi K."/>
            <person name="Hall N."/>
            <person name="Watson M."/>
            <person name="Adriaenssens E.M."/>
            <person name="Foster-Nyarko E."/>
            <person name="Jarju S."/>
            <person name="Secka A."/>
            <person name="Antonio M."/>
            <person name="Oren A."/>
            <person name="Chaudhuri R.R."/>
            <person name="La Ragione R."/>
            <person name="Hildebrand F."/>
            <person name="Pallen M.J."/>
        </authorList>
    </citation>
    <scope>NUCLEOTIDE SEQUENCE</scope>
    <source>
        <strain evidence="2">ChiGjej1B1-98</strain>
    </source>
</reference>
<organism evidence="2 3">
    <name type="scientific">Candidatus Agrococcus pullicola</name>
    <dbReference type="NCBI Taxonomy" id="2838429"/>
    <lineage>
        <taxon>Bacteria</taxon>
        <taxon>Bacillati</taxon>
        <taxon>Actinomycetota</taxon>
        <taxon>Actinomycetes</taxon>
        <taxon>Micrococcales</taxon>
        <taxon>Microbacteriaceae</taxon>
        <taxon>Agrococcus</taxon>
    </lineage>
</organism>
<comment type="caution">
    <text evidence="2">The sequence shown here is derived from an EMBL/GenBank/DDBJ whole genome shotgun (WGS) entry which is preliminary data.</text>
</comment>